<dbReference type="OrthoDB" id="4869119at2"/>
<name>A0A554SH94_9ACTN</name>
<reference evidence="3 4" key="1">
    <citation type="submission" date="2019-07" db="EMBL/GenBank/DDBJ databases">
        <authorList>
            <person name="Zhao L.H."/>
        </authorList>
    </citation>
    <scope>NUCLEOTIDE SEQUENCE [LARGE SCALE GENOMIC DNA]</scope>
    <source>
        <strain evidence="3 4">Co35</strain>
    </source>
</reference>
<dbReference type="Proteomes" id="UP000316988">
    <property type="component" value="Unassembled WGS sequence"/>
</dbReference>
<dbReference type="RefSeq" id="WP_143911920.1">
    <property type="nucleotide sequence ID" value="NZ_VLNT01000002.1"/>
</dbReference>
<evidence type="ECO:0000313" key="4">
    <source>
        <dbReference type="Proteomes" id="UP000316988"/>
    </source>
</evidence>
<dbReference type="AlphaFoldDB" id="A0A554SH94"/>
<dbReference type="InterPro" id="IPR012495">
    <property type="entry name" value="TadE-like_dom"/>
</dbReference>
<comment type="caution">
    <text evidence="3">The sequence shown here is derived from an EMBL/GenBank/DDBJ whole genome shotgun (WGS) entry which is preliminary data.</text>
</comment>
<keyword evidence="4" id="KW-1185">Reference proteome</keyword>
<evidence type="ECO:0000256" key="1">
    <source>
        <dbReference type="SAM" id="Phobius"/>
    </source>
</evidence>
<organism evidence="3 4">
    <name type="scientific">Aeromicrobium piscarium</name>
    <dbReference type="NCBI Taxonomy" id="2590901"/>
    <lineage>
        <taxon>Bacteria</taxon>
        <taxon>Bacillati</taxon>
        <taxon>Actinomycetota</taxon>
        <taxon>Actinomycetes</taxon>
        <taxon>Propionibacteriales</taxon>
        <taxon>Nocardioidaceae</taxon>
        <taxon>Aeromicrobium</taxon>
    </lineage>
</organism>
<dbReference type="EMBL" id="VLNT01000002">
    <property type="protein sequence ID" value="TSD65717.1"/>
    <property type="molecule type" value="Genomic_DNA"/>
</dbReference>
<keyword evidence="1" id="KW-0812">Transmembrane</keyword>
<accession>A0A554SH94</accession>
<gene>
    <name evidence="3" type="ORF">FNM00_04675</name>
</gene>
<keyword evidence="1" id="KW-1133">Transmembrane helix</keyword>
<protein>
    <submittedName>
        <fullName evidence="3">Pilus assembly protein</fullName>
    </submittedName>
</protein>
<sequence length="142" mass="14909">MKRRDDRGSASVEAAIAVPAFALFVGLIIFGGRTAVVRHSVESAAADAARSASILRVEADAKKAAKDAAVTNLANQGINCLRVDVDIDTQQFSRDVGTPAQVDVTVSCLLDLSDLSVPGVPGTRTISATMTSPIDTWRERSP</sequence>
<keyword evidence="1" id="KW-0472">Membrane</keyword>
<evidence type="ECO:0000313" key="3">
    <source>
        <dbReference type="EMBL" id="TSD65717.1"/>
    </source>
</evidence>
<feature type="transmembrane region" description="Helical" evidence="1">
    <location>
        <begin position="12"/>
        <end position="32"/>
    </location>
</feature>
<feature type="domain" description="TadE-like" evidence="2">
    <location>
        <begin position="8"/>
        <end position="50"/>
    </location>
</feature>
<evidence type="ECO:0000259" key="2">
    <source>
        <dbReference type="Pfam" id="PF07811"/>
    </source>
</evidence>
<proteinExistence type="predicted"/>
<dbReference type="Pfam" id="PF07811">
    <property type="entry name" value="TadE"/>
    <property type="match status" value="1"/>
</dbReference>